<feature type="DNA-binding region" description="OmpR/PhoB-type" evidence="7">
    <location>
        <begin position="162"/>
        <end position="255"/>
    </location>
</feature>
<dbReference type="Pfam" id="PF00486">
    <property type="entry name" value="Trans_reg_C"/>
    <property type="match status" value="1"/>
</dbReference>
<dbReference type="InterPro" id="IPR036388">
    <property type="entry name" value="WH-like_DNA-bd_sf"/>
</dbReference>
<dbReference type="InterPro" id="IPR001867">
    <property type="entry name" value="OmpR/PhoB-type_DNA-bd"/>
</dbReference>
<dbReference type="PROSITE" id="PS51755">
    <property type="entry name" value="OMPR_PHOB"/>
    <property type="match status" value="1"/>
</dbReference>
<keyword evidence="3" id="KW-0805">Transcription regulation</keyword>
<dbReference type="Gene3D" id="6.10.250.690">
    <property type="match status" value="1"/>
</dbReference>
<keyword evidence="5" id="KW-0804">Transcription</keyword>
<evidence type="ECO:0000256" key="5">
    <source>
        <dbReference type="ARBA" id="ARBA00023163"/>
    </source>
</evidence>
<evidence type="ECO:0000259" key="8">
    <source>
        <dbReference type="PROSITE" id="PS50110"/>
    </source>
</evidence>
<dbReference type="PANTHER" id="PTHR48111:SF1">
    <property type="entry name" value="TWO-COMPONENT RESPONSE REGULATOR ORR33"/>
    <property type="match status" value="1"/>
</dbReference>
<dbReference type="SMART" id="SM00448">
    <property type="entry name" value="REC"/>
    <property type="match status" value="1"/>
</dbReference>
<dbReference type="GO" id="GO:0032993">
    <property type="term" value="C:protein-DNA complex"/>
    <property type="evidence" value="ECO:0007669"/>
    <property type="project" value="TreeGrafter"/>
</dbReference>
<dbReference type="GO" id="GO:0006355">
    <property type="term" value="P:regulation of DNA-templated transcription"/>
    <property type="evidence" value="ECO:0007669"/>
    <property type="project" value="InterPro"/>
</dbReference>
<dbReference type="SUPFAM" id="SSF52172">
    <property type="entry name" value="CheY-like"/>
    <property type="match status" value="1"/>
</dbReference>
<dbReference type="Proteomes" id="UP000662857">
    <property type="component" value="Chromosome"/>
</dbReference>
<feature type="domain" description="OmpR/PhoB-type" evidence="9">
    <location>
        <begin position="162"/>
        <end position="255"/>
    </location>
</feature>
<keyword evidence="2" id="KW-0902">Two-component regulatory system</keyword>
<name>A0A895YDR4_9ACTN</name>
<evidence type="ECO:0000313" key="10">
    <source>
        <dbReference type="EMBL" id="QSB15944.1"/>
    </source>
</evidence>
<sequence>MQTQSTRLHEVGKRCSCVRHADAGDTEGRGYASVSFGFKRILVVEADLAEAEALSRGLRRHGHEVTTVENGGDALAAYNEAEIILLELELPDLDGLEICRKIRSDCDVPIILVTGRGAELDRVLGLQAGADDCLVKPYGFRELLARMDAVMRRTGHRGPREPRVLCRGDLEIDVDTRRVRLGGEPVDLTRKEFDLLYVLASNPGTVVPRKRLMLEIWGGSWSRRTVDTHVGTLRRKLGASSWVITVRGIGFQLGHG</sequence>
<feature type="domain" description="Response regulatory" evidence="8">
    <location>
        <begin position="40"/>
        <end position="151"/>
    </location>
</feature>
<organism evidence="10 11">
    <name type="scientific">Natronosporangium hydrolyticum</name>
    <dbReference type="NCBI Taxonomy" id="2811111"/>
    <lineage>
        <taxon>Bacteria</taxon>
        <taxon>Bacillati</taxon>
        <taxon>Actinomycetota</taxon>
        <taxon>Actinomycetes</taxon>
        <taxon>Micromonosporales</taxon>
        <taxon>Micromonosporaceae</taxon>
        <taxon>Natronosporangium</taxon>
    </lineage>
</organism>
<gene>
    <name evidence="10" type="ORF">JQS43_06320</name>
</gene>
<dbReference type="EMBL" id="CP070499">
    <property type="protein sequence ID" value="QSB15944.1"/>
    <property type="molecule type" value="Genomic_DNA"/>
</dbReference>
<accession>A0A895YDR4</accession>
<evidence type="ECO:0000259" key="9">
    <source>
        <dbReference type="PROSITE" id="PS51755"/>
    </source>
</evidence>
<dbReference type="RefSeq" id="WP_239678136.1">
    <property type="nucleotide sequence ID" value="NZ_CP070499.1"/>
</dbReference>
<evidence type="ECO:0000256" key="4">
    <source>
        <dbReference type="ARBA" id="ARBA00023125"/>
    </source>
</evidence>
<protein>
    <submittedName>
        <fullName evidence="10">Response regulator transcription factor</fullName>
    </submittedName>
</protein>
<evidence type="ECO:0000256" key="2">
    <source>
        <dbReference type="ARBA" id="ARBA00023012"/>
    </source>
</evidence>
<dbReference type="Gene3D" id="3.40.50.2300">
    <property type="match status" value="1"/>
</dbReference>
<dbReference type="KEGG" id="nhy:JQS43_06320"/>
<evidence type="ECO:0000313" key="11">
    <source>
        <dbReference type="Proteomes" id="UP000662857"/>
    </source>
</evidence>
<evidence type="ECO:0000256" key="3">
    <source>
        <dbReference type="ARBA" id="ARBA00023015"/>
    </source>
</evidence>
<dbReference type="GO" id="GO:0000976">
    <property type="term" value="F:transcription cis-regulatory region binding"/>
    <property type="evidence" value="ECO:0007669"/>
    <property type="project" value="TreeGrafter"/>
</dbReference>
<reference evidence="10" key="1">
    <citation type="submission" date="2021-02" db="EMBL/GenBank/DDBJ databases">
        <title>Natrosporangium hydrolyticum gen. nov., sp. nov, a haloalkaliphilic actinobacterium from a soda solonchak soil.</title>
        <authorList>
            <person name="Sorokin D.Y."/>
            <person name="Khijniak T.V."/>
            <person name="Zakharycheva A.P."/>
            <person name="Boueva O.V."/>
            <person name="Ariskina E.V."/>
            <person name="Hahnke R.L."/>
            <person name="Bunk B."/>
            <person name="Sproer C."/>
            <person name="Schumann P."/>
            <person name="Evtushenko L.I."/>
            <person name="Kublanov I.V."/>
        </authorList>
    </citation>
    <scope>NUCLEOTIDE SEQUENCE</scope>
    <source>
        <strain evidence="10">DSM 106523</strain>
    </source>
</reference>
<keyword evidence="11" id="KW-1185">Reference proteome</keyword>
<dbReference type="GO" id="GO:0005829">
    <property type="term" value="C:cytosol"/>
    <property type="evidence" value="ECO:0007669"/>
    <property type="project" value="TreeGrafter"/>
</dbReference>
<dbReference type="Pfam" id="PF00072">
    <property type="entry name" value="Response_reg"/>
    <property type="match status" value="1"/>
</dbReference>
<keyword evidence="4 7" id="KW-0238">DNA-binding</keyword>
<dbReference type="InterPro" id="IPR039420">
    <property type="entry name" value="WalR-like"/>
</dbReference>
<evidence type="ECO:0000256" key="6">
    <source>
        <dbReference type="PROSITE-ProRule" id="PRU00169"/>
    </source>
</evidence>
<dbReference type="PROSITE" id="PS50110">
    <property type="entry name" value="RESPONSE_REGULATORY"/>
    <property type="match status" value="1"/>
</dbReference>
<evidence type="ECO:0000256" key="1">
    <source>
        <dbReference type="ARBA" id="ARBA00022553"/>
    </source>
</evidence>
<dbReference type="Gene3D" id="1.10.10.10">
    <property type="entry name" value="Winged helix-like DNA-binding domain superfamily/Winged helix DNA-binding domain"/>
    <property type="match status" value="1"/>
</dbReference>
<dbReference type="InterPro" id="IPR001789">
    <property type="entry name" value="Sig_transdc_resp-reg_receiver"/>
</dbReference>
<dbReference type="GO" id="GO:0000156">
    <property type="term" value="F:phosphorelay response regulator activity"/>
    <property type="evidence" value="ECO:0007669"/>
    <property type="project" value="TreeGrafter"/>
</dbReference>
<dbReference type="InterPro" id="IPR011006">
    <property type="entry name" value="CheY-like_superfamily"/>
</dbReference>
<keyword evidence="1" id="KW-0597">Phosphoprotein</keyword>
<dbReference type="SMART" id="SM00862">
    <property type="entry name" value="Trans_reg_C"/>
    <property type="match status" value="1"/>
</dbReference>
<dbReference type="CDD" id="cd00383">
    <property type="entry name" value="trans_reg_C"/>
    <property type="match status" value="1"/>
</dbReference>
<comment type="caution">
    <text evidence="6">Lacks conserved residue(s) required for the propagation of feature annotation.</text>
</comment>
<dbReference type="PANTHER" id="PTHR48111">
    <property type="entry name" value="REGULATOR OF RPOS"/>
    <property type="match status" value="1"/>
</dbReference>
<dbReference type="AlphaFoldDB" id="A0A895YDR4"/>
<proteinExistence type="predicted"/>
<evidence type="ECO:0000256" key="7">
    <source>
        <dbReference type="PROSITE-ProRule" id="PRU01091"/>
    </source>
</evidence>